<keyword evidence="3 6" id="KW-0853">WD repeat</keyword>
<dbReference type="PRINTS" id="PR00320">
    <property type="entry name" value="GPROTEINBRPT"/>
</dbReference>
<evidence type="ECO:0000256" key="6">
    <source>
        <dbReference type="PROSITE-ProRule" id="PRU00221"/>
    </source>
</evidence>
<evidence type="ECO:0000313" key="7">
    <source>
        <dbReference type="EMBL" id="KAF9784907.1"/>
    </source>
</evidence>
<evidence type="ECO:0000256" key="2">
    <source>
        <dbReference type="ARBA" id="ARBA00022490"/>
    </source>
</evidence>
<dbReference type="PANTHER" id="PTHR22842">
    <property type="entry name" value="WD40 REPEAT PROTEIN"/>
    <property type="match status" value="1"/>
</dbReference>
<dbReference type="SUPFAM" id="SSF50978">
    <property type="entry name" value="WD40 repeat-like"/>
    <property type="match status" value="1"/>
</dbReference>
<keyword evidence="2" id="KW-0963">Cytoplasm</keyword>
<dbReference type="PANTHER" id="PTHR22842:SF3">
    <property type="entry name" value="WD REPEAT DOMAIN-CONTAINING PROTEIN 83"/>
    <property type="match status" value="1"/>
</dbReference>
<dbReference type="InterPro" id="IPR036322">
    <property type="entry name" value="WD40_repeat_dom_sf"/>
</dbReference>
<dbReference type="PROSITE" id="PS00678">
    <property type="entry name" value="WD_REPEATS_1"/>
    <property type="match status" value="1"/>
</dbReference>
<feature type="repeat" description="WD" evidence="6">
    <location>
        <begin position="18"/>
        <end position="60"/>
    </location>
</feature>
<dbReference type="Pfam" id="PF00400">
    <property type="entry name" value="WD40"/>
    <property type="match status" value="4"/>
</dbReference>
<comment type="similarity">
    <text evidence="5">Belongs to the WD repeat MORG1 family.</text>
</comment>
<dbReference type="InterPro" id="IPR020472">
    <property type="entry name" value="WD40_PAC1"/>
</dbReference>
<dbReference type="PROSITE" id="PS50082">
    <property type="entry name" value="WD_REPEATS_2"/>
    <property type="match status" value="4"/>
</dbReference>
<accession>A0A9P6HDT2</accession>
<feature type="repeat" description="WD" evidence="6">
    <location>
        <begin position="294"/>
        <end position="310"/>
    </location>
</feature>
<dbReference type="Proteomes" id="UP000736335">
    <property type="component" value="Unassembled WGS sequence"/>
</dbReference>
<dbReference type="PROSITE" id="PS50294">
    <property type="entry name" value="WD_REPEATS_REGION"/>
    <property type="match status" value="4"/>
</dbReference>
<evidence type="ECO:0000256" key="5">
    <source>
        <dbReference type="ARBA" id="ARBA00038145"/>
    </source>
</evidence>
<sequence>MAPSRGPQPLARTLHQTLKAHKGTVNVATYAKGTAKYLLSGGQDRTIRLWNPNVGTVIKAYSGHGYDVLSITVSHDNSKFASSGGDRAIFLWDVTTGNTIRRISGHLGKINVVDFSQEATVLASGSYDATVKLWDLRAQSRQAIQSLDEAKDSIQTIHVGPTYIMTGSVDGHVRTYDLRKGELRSDFIGHPVTAVVPTNDHQSYLATTLDSHVRLMDGSTGKLLNDFQGHVNASYRCRACFGFNEASVVCGDENGAVWAWDLLDATVLQPNPPPRVHDKVITWTEHHPAEGGEMITASADGTIKVWSLPK</sequence>
<dbReference type="GO" id="GO:0071013">
    <property type="term" value="C:catalytic step 2 spliceosome"/>
    <property type="evidence" value="ECO:0007669"/>
    <property type="project" value="TreeGrafter"/>
</dbReference>
<organism evidence="7 8">
    <name type="scientific">Thelephora terrestris</name>
    <dbReference type="NCBI Taxonomy" id="56493"/>
    <lineage>
        <taxon>Eukaryota</taxon>
        <taxon>Fungi</taxon>
        <taxon>Dikarya</taxon>
        <taxon>Basidiomycota</taxon>
        <taxon>Agaricomycotina</taxon>
        <taxon>Agaricomycetes</taxon>
        <taxon>Thelephorales</taxon>
        <taxon>Thelephoraceae</taxon>
        <taxon>Thelephora</taxon>
    </lineage>
</organism>
<dbReference type="AlphaFoldDB" id="A0A9P6HDT2"/>
<evidence type="ECO:0000256" key="1">
    <source>
        <dbReference type="ARBA" id="ARBA00004496"/>
    </source>
</evidence>
<keyword evidence="4" id="KW-0677">Repeat</keyword>
<dbReference type="SMART" id="SM00320">
    <property type="entry name" value="WD40"/>
    <property type="match status" value="7"/>
</dbReference>
<evidence type="ECO:0000313" key="8">
    <source>
        <dbReference type="Proteomes" id="UP000736335"/>
    </source>
</evidence>
<dbReference type="GO" id="GO:0005737">
    <property type="term" value="C:cytoplasm"/>
    <property type="evidence" value="ECO:0007669"/>
    <property type="project" value="UniProtKB-SubCell"/>
</dbReference>
<comment type="caution">
    <text evidence="7">The sequence shown here is derived from an EMBL/GenBank/DDBJ whole genome shotgun (WGS) entry which is preliminary data.</text>
</comment>
<reference evidence="7" key="2">
    <citation type="submission" date="2020-11" db="EMBL/GenBank/DDBJ databases">
        <authorList>
            <consortium name="DOE Joint Genome Institute"/>
            <person name="Kuo A."/>
            <person name="Miyauchi S."/>
            <person name="Kiss E."/>
            <person name="Drula E."/>
            <person name="Kohler A."/>
            <person name="Sanchez-Garcia M."/>
            <person name="Andreopoulos B."/>
            <person name="Barry K.W."/>
            <person name="Bonito G."/>
            <person name="Buee M."/>
            <person name="Carver A."/>
            <person name="Chen C."/>
            <person name="Cichocki N."/>
            <person name="Clum A."/>
            <person name="Culley D."/>
            <person name="Crous P.W."/>
            <person name="Fauchery L."/>
            <person name="Girlanda M."/>
            <person name="Hayes R."/>
            <person name="Keri Z."/>
            <person name="Labutti K."/>
            <person name="Lipzen A."/>
            <person name="Lombard V."/>
            <person name="Magnuson J."/>
            <person name="Maillard F."/>
            <person name="Morin E."/>
            <person name="Murat C."/>
            <person name="Nolan M."/>
            <person name="Ohm R."/>
            <person name="Pangilinan J."/>
            <person name="Pereira M."/>
            <person name="Perotto S."/>
            <person name="Peter M."/>
            <person name="Riley R."/>
            <person name="Sitrit Y."/>
            <person name="Stielow B."/>
            <person name="Szollosi G."/>
            <person name="Zifcakova L."/>
            <person name="Stursova M."/>
            <person name="Spatafora J.W."/>
            <person name="Tedersoo L."/>
            <person name="Vaario L.-M."/>
            <person name="Yamada A."/>
            <person name="Yan M."/>
            <person name="Wang P."/>
            <person name="Xu J."/>
            <person name="Bruns T."/>
            <person name="Baldrian P."/>
            <person name="Vilgalys R."/>
            <person name="Henrissat B."/>
            <person name="Grigoriev I.V."/>
            <person name="Hibbett D."/>
            <person name="Nagy L.G."/>
            <person name="Martin F.M."/>
        </authorList>
    </citation>
    <scope>NUCLEOTIDE SEQUENCE</scope>
    <source>
        <strain evidence="7">UH-Tt-Lm1</strain>
    </source>
</reference>
<dbReference type="GO" id="GO:0000398">
    <property type="term" value="P:mRNA splicing, via spliceosome"/>
    <property type="evidence" value="ECO:0007669"/>
    <property type="project" value="TreeGrafter"/>
</dbReference>
<feature type="repeat" description="WD" evidence="6">
    <location>
        <begin position="103"/>
        <end position="144"/>
    </location>
</feature>
<dbReference type="Gene3D" id="2.130.10.10">
    <property type="entry name" value="YVTN repeat-like/Quinoprotein amine dehydrogenase"/>
    <property type="match status" value="1"/>
</dbReference>
<evidence type="ECO:0000256" key="3">
    <source>
        <dbReference type="ARBA" id="ARBA00022574"/>
    </source>
</evidence>
<comment type="subcellular location">
    <subcellularLocation>
        <location evidence="1">Cytoplasm</location>
    </subcellularLocation>
</comment>
<proteinExistence type="inferred from homology"/>
<dbReference type="CDD" id="cd00200">
    <property type="entry name" value="WD40"/>
    <property type="match status" value="1"/>
</dbReference>
<gene>
    <name evidence="7" type="ORF">BJ322DRAFT_1020550</name>
</gene>
<feature type="repeat" description="WD" evidence="6">
    <location>
        <begin position="61"/>
        <end position="102"/>
    </location>
</feature>
<name>A0A9P6HDT2_9AGAM</name>
<dbReference type="InterPro" id="IPR015943">
    <property type="entry name" value="WD40/YVTN_repeat-like_dom_sf"/>
</dbReference>
<dbReference type="InterPro" id="IPR051980">
    <property type="entry name" value="WD_repeat_MORG1"/>
</dbReference>
<evidence type="ECO:0000256" key="4">
    <source>
        <dbReference type="ARBA" id="ARBA00022737"/>
    </source>
</evidence>
<dbReference type="InterPro" id="IPR001680">
    <property type="entry name" value="WD40_rpt"/>
</dbReference>
<dbReference type="OrthoDB" id="1068471at2759"/>
<keyword evidence="8" id="KW-1185">Reference proteome</keyword>
<protein>
    <submittedName>
        <fullName evidence="7">Nuclear mRNA splicing protein</fullName>
    </submittedName>
</protein>
<reference evidence="7" key="1">
    <citation type="journal article" date="2020" name="Nat. Commun.">
        <title>Large-scale genome sequencing of mycorrhizal fungi provides insights into the early evolution of symbiotic traits.</title>
        <authorList>
            <person name="Miyauchi S."/>
            <person name="Kiss E."/>
            <person name="Kuo A."/>
            <person name="Drula E."/>
            <person name="Kohler A."/>
            <person name="Sanchez-Garcia M."/>
            <person name="Morin E."/>
            <person name="Andreopoulos B."/>
            <person name="Barry K.W."/>
            <person name="Bonito G."/>
            <person name="Buee M."/>
            <person name="Carver A."/>
            <person name="Chen C."/>
            <person name="Cichocki N."/>
            <person name="Clum A."/>
            <person name="Culley D."/>
            <person name="Crous P.W."/>
            <person name="Fauchery L."/>
            <person name="Girlanda M."/>
            <person name="Hayes R.D."/>
            <person name="Keri Z."/>
            <person name="LaButti K."/>
            <person name="Lipzen A."/>
            <person name="Lombard V."/>
            <person name="Magnuson J."/>
            <person name="Maillard F."/>
            <person name="Murat C."/>
            <person name="Nolan M."/>
            <person name="Ohm R.A."/>
            <person name="Pangilinan J."/>
            <person name="Pereira M.F."/>
            <person name="Perotto S."/>
            <person name="Peter M."/>
            <person name="Pfister S."/>
            <person name="Riley R."/>
            <person name="Sitrit Y."/>
            <person name="Stielow J.B."/>
            <person name="Szollosi G."/>
            <person name="Zifcakova L."/>
            <person name="Stursova M."/>
            <person name="Spatafora J.W."/>
            <person name="Tedersoo L."/>
            <person name="Vaario L.M."/>
            <person name="Yamada A."/>
            <person name="Yan M."/>
            <person name="Wang P."/>
            <person name="Xu J."/>
            <person name="Bruns T."/>
            <person name="Baldrian P."/>
            <person name="Vilgalys R."/>
            <person name="Dunand C."/>
            <person name="Henrissat B."/>
            <person name="Grigoriev I.V."/>
            <person name="Hibbett D."/>
            <person name="Nagy L.G."/>
            <person name="Martin F.M."/>
        </authorList>
    </citation>
    <scope>NUCLEOTIDE SEQUENCE</scope>
    <source>
        <strain evidence="7">UH-Tt-Lm1</strain>
    </source>
</reference>
<dbReference type="EMBL" id="WIUZ02000007">
    <property type="protein sequence ID" value="KAF9784907.1"/>
    <property type="molecule type" value="Genomic_DNA"/>
</dbReference>
<dbReference type="InterPro" id="IPR019775">
    <property type="entry name" value="WD40_repeat_CS"/>
</dbReference>